<dbReference type="Proteomes" id="UP000184330">
    <property type="component" value="Unassembled WGS sequence"/>
</dbReference>
<evidence type="ECO:0000313" key="3">
    <source>
        <dbReference type="EMBL" id="CZR65550.1"/>
    </source>
</evidence>
<feature type="domain" description="Glutaminase A N-terminal" evidence="2">
    <location>
        <begin position="53"/>
        <end position="242"/>
    </location>
</feature>
<evidence type="ECO:0000259" key="2">
    <source>
        <dbReference type="Pfam" id="PF17168"/>
    </source>
</evidence>
<dbReference type="Pfam" id="PF17168">
    <property type="entry name" value="DUF5127"/>
    <property type="match status" value="1"/>
</dbReference>
<gene>
    <name evidence="3" type="ORF">PAC_15450</name>
</gene>
<reference evidence="3 4" key="1">
    <citation type="submission" date="2016-03" db="EMBL/GenBank/DDBJ databases">
        <authorList>
            <person name="Ploux O."/>
        </authorList>
    </citation>
    <scope>NUCLEOTIDE SEQUENCE [LARGE SCALE GENOMIC DNA]</scope>
    <source>
        <strain evidence="3 4">UAMH 11012</strain>
    </source>
</reference>
<feature type="region of interest" description="Disordered" evidence="1">
    <location>
        <begin position="1"/>
        <end position="36"/>
    </location>
</feature>
<protein>
    <recommendedName>
        <fullName evidence="2">Glutaminase A N-terminal domain-containing protein</fullName>
    </recommendedName>
</protein>
<organism evidence="3 4">
    <name type="scientific">Phialocephala subalpina</name>
    <dbReference type="NCBI Taxonomy" id="576137"/>
    <lineage>
        <taxon>Eukaryota</taxon>
        <taxon>Fungi</taxon>
        <taxon>Dikarya</taxon>
        <taxon>Ascomycota</taxon>
        <taxon>Pezizomycotina</taxon>
        <taxon>Leotiomycetes</taxon>
        <taxon>Helotiales</taxon>
        <taxon>Mollisiaceae</taxon>
        <taxon>Phialocephala</taxon>
        <taxon>Phialocephala fortinii species complex</taxon>
    </lineage>
</organism>
<sequence length="243" mass="25793">MNTWLEVGSDGGSGGVLPGSRTGPRPGPVAGSNDGSGTSKWLLSSQCYSNQIMNIAGKVSMNVTFLSPITPTDPKRQSVIGSYLSVTVAAIDSATHSVQLYAGTPAEWVSIHNGDVAQWRTGFQVTNHGEKPRANSMQIMLTMQLTGATVHGTFLNSGVLPNTQDTNYRAIGNSWPVFAFGWFFRTCVSPKLTKVVANSPGNVGSTPVSTLYTIVHAQQNAIYFDGAKGNTAVPSLWTNYFGS</sequence>
<dbReference type="STRING" id="576137.A0A1L7XKG9"/>
<name>A0A1L7XKG9_9HELO</name>
<dbReference type="PANTHER" id="PTHR31987">
    <property type="entry name" value="GLUTAMINASE A-RELATED"/>
    <property type="match status" value="1"/>
</dbReference>
<dbReference type="OrthoDB" id="2800273at2759"/>
<dbReference type="PANTHER" id="PTHR31987:SF1">
    <property type="entry name" value="GLUTAMINASE A"/>
    <property type="match status" value="1"/>
</dbReference>
<dbReference type="EMBL" id="FJOG01000031">
    <property type="protein sequence ID" value="CZR65550.1"/>
    <property type="molecule type" value="Genomic_DNA"/>
</dbReference>
<dbReference type="InterPro" id="IPR033433">
    <property type="entry name" value="GtaA_N"/>
</dbReference>
<proteinExistence type="predicted"/>
<dbReference type="InterPro" id="IPR052743">
    <property type="entry name" value="Glutaminase_GtaA"/>
</dbReference>
<keyword evidence="4" id="KW-1185">Reference proteome</keyword>
<accession>A0A1L7XKG9</accession>
<evidence type="ECO:0000313" key="4">
    <source>
        <dbReference type="Proteomes" id="UP000184330"/>
    </source>
</evidence>
<dbReference type="AlphaFoldDB" id="A0A1L7XKG9"/>
<evidence type="ECO:0000256" key="1">
    <source>
        <dbReference type="SAM" id="MobiDB-lite"/>
    </source>
</evidence>